<dbReference type="AlphaFoldDB" id="A0A974Y4M4"/>
<evidence type="ECO:0000313" key="2">
    <source>
        <dbReference type="EMBL" id="QRJ64655.1"/>
    </source>
</evidence>
<name>A0A974Y4M4_9RHOO</name>
<evidence type="ECO:0000256" key="1">
    <source>
        <dbReference type="SAM" id="SignalP"/>
    </source>
</evidence>
<dbReference type="Proteomes" id="UP000663444">
    <property type="component" value="Chromosome"/>
</dbReference>
<sequence>MSIIRTATVLPILAVVLVVPNVAQANSEWHFTGGEVGYTSFPDHVTSTKTRAEVLRELEQAKADGSYFYLQRGVPVPSRDTGPGKTREQVLKELANISPEERAQMDELYFGQ</sequence>
<dbReference type="InterPro" id="IPR025421">
    <property type="entry name" value="DUF4148"/>
</dbReference>
<proteinExistence type="predicted"/>
<feature type="chain" id="PRO_5037110254" evidence="1">
    <location>
        <begin position="26"/>
        <end position="112"/>
    </location>
</feature>
<evidence type="ECO:0000313" key="3">
    <source>
        <dbReference type="Proteomes" id="UP000663444"/>
    </source>
</evidence>
<dbReference type="KEGG" id="ares:IWH25_04705"/>
<protein>
    <submittedName>
        <fullName evidence="2">DUF4148 domain-containing protein</fullName>
    </submittedName>
</protein>
<keyword evidence="3" id="KW-1185">Reference proteome</keyword>
<feature type="signal peptide" evidence="1">
    <location>
        <begin position="1"/>
        <end position="25"/>
    </location>
</feature>
<reference evidence="2" key="1">
    <citation type="submission" date="2020-11" db="EMBL/GenBank/DDBJ databases">
        <title>Azospira restricta DSM 18626 genome sequence.</title>
        <authorList>
            <person name="Moe W.M."/>
        </authorList>
    </citation>
    <scope>NUCLEOTIDE SEQUENCE</scope>
    <source>
        <strain evidence="2">DSM 18626</strain>
    </source>
</reference>
<keyword evidence="1" id="KW-0732">Signal</keyword>
<accession>A0A974Y4M4</accession>
<organism evidence="2 3">
    <name type="scientific">Azospira restricta</name>
    <dbReference type="NCBI Taxonomy" id="404405"/>
    <lineage>
        <taxon>Bacteria</taxon>
        <taxon>Pseudomonadati</taxon>
        <taxon>Pseudomonadota</taxon>
        <taxon>Betaproteobacteria</taxon>
        <taxon>Rhodocyclales</taxon>
        <taxon>Rhodocyclaceae</taxon>
        <taxon>Azospira</taxon>
    </lineage>
</organism>
<dbReference type="EMBL" id="CP064781">
    <property type="protein sequence ID" value="QRJ64655.1"/>
    <property type="molecule type" value="Genomic_DNA"/>
</dbReference>
<dbReference type="RefSeq" id="WP_203388186.1">
    <property type="nucleotide sequence ID" value="NZ_CP064781.1"/>
</dbReference>
<gene>
    <name evidence="2" type="ORF">IWH25_04705</name>
</gene>
<dbReference type="Pfam" id="PF13663">
    <property type="entry name" value="DUF4148"/>
    <property type="match status" value="1"/>
</dbReference>